<proteinExistence type="predicted"/>
<evidence type="ECO:0000313" key="2">
    <source>
        <dbReference type="EMBL" id="ARJ51865.1"/>
    </source>
</evidence>
<dbReference type="EMBL" id="CP020773">
    <property type="protein sequence ID" value="ARJ51865.1"/>
    <property type="molecule type" value="Genomic_DNA"/>
</dbReference>
<dbReference type="AlphaFoldDB" id="A0AAC9RVW5"/>
<dbReference type="Pfam" id="PF21747">
    <property type="entry name" value="YpoC"/>
    <property type="match status" value="1"/>
</dbReference>
<accession>A0AAC9RVW5</accession>
<feature type="domain" description="YpoC-like" evidence="1">
    <location>
        <begin position="4"/>
        <end position="108"/>
    </location>
</feature>
<dbReference type="KEGG" id="slz:B5P37_11320"/>
<gene>
    <name evidence="2" type="ORF">B5P37_11320</name>
</gene>
<protein>
    <recommendedName>
        <fullName evidence="1">YpoC-like domain-containing protein</fullName>
    </recommendedName>
</protein>
<evidence type="ECO:0000313" key="3">
    <source>
        <dbReference type="Proteomes" id="UP000242864"/>
    </source>
</evidence>
<evidence type="ECO:0000259" key="1">
    <source>
        <dbReference type="Pfam" id="PF21747"/>
    </source>
</evidence>
<organism evidence="2 3">
    <name type="scientific">Staphylococcus lutrae</name>
    <dbReference type="NCBI Taxonomy" id="155085"/>
    <lineage>
        <taxon>Bacteria</taxon>
        <taxon>Bacillati</taxon>
        <taxon>Bacillota</taxon>
        <taxon>Bacilli</taxon>
        <taxon>Bacillales</taxon>
        <taxon>Staphylococcaceae</taxon>
        <taxon>Staphylococcus</taxon>
    </lineage>
</organism>
<dbReference type="RefSeq" id="WP_085238309.1">
    <property type="nucleotide sequence ID" value="NZ_CP020773.1"/>
</dbReference>
<dbReference type="Proteomes" id="UP000242864">
    <property type="component" value="Chromosome"/>
</dbReference>
<dbReference type="InterPro" id="IPR048427">
    <property type="entry name" value="YpoC"/>
</dbReference>
<keyword evidence="3" id="KW-1185">Reference proteome</keyword>
<name>A0AAC9RVW5_9STAP</name>
<reference evidence="2 3" key="1">
    <citation type="submission" date="2017-04" db="EMBL/GenBank/DDBJ databases">
        <authorList>
            <person name="Veseli I.A."/>
            <person name="Tang C."/>
            <person name="Pombert J.-F."/>
        </authorList>
    </citation>
    <scope>NUCLEOTIDE SEQUENCE [LARGE SCALE GENOMIC DNA]</scope>
    <source>
        <strain evidence="2 3">ATCC 700373</strain>
    </source>
</reference>
<sequence>MKRTQDIIEQMTALETTLDQLAQQRKIGQGTSIQLLDQYYDLFILYFNTINEVDNFRKIQLQQLKIVPINFEERLSYIEERKHHYMGYQQMKTLKSELRKMYAAYRARHGLF</sequence>